<comment type="catalytic activity">
    <reaction evidence="10">
        <text>L-threonyl-[protein] + ATP = O-phospho-L-threonyl-[protein] + ADP + H(+)</text>
        <dbReference type="Rhea" id="RHEA:46608"/>
        <dbReference type="Rhea" id="RHEA-COMP:11060"/>
        <dbReference type="Rhea" id="RHEA-COMP:11605"/>
        <dbReference type="ChEBI" id="CHEBI:15378"/>
        <dbReference type="ChEBI" id="CHEBI:30013"/>
        <dbReference type="ChEBI" id="CHEBI:30616"/>
        <dbReference type="ChEBI" id="CHEBI:61977"/>
        <dbReference type="ChEBI" id="CHEBI:456216"/>
        <dbReference type="EC" id="2.7.12.2"/>
    </reaction>
</comment>
<dbReference type="GO" id="GO:0004674">
    <property type="term" value="F:protein serine/threonine kinase activity"/>
    <property type="evidence" value="ECO:0007669"/>
    <property type="project" value="UniProtKB-KW"/>
</dbReference>
<dbReference type="PROSITE" id="PS00107">
    <property type="entry name" value="PROTEIN_KINASE_ATP"/>
    <property type="match status" value="1"/>
</dbReference>
<keyword evidence="4" id="KW-0418">Kinase</keyword>
<keyword evidence="6" id="KW-0829">Tyrosine-protein kinase</keyword>
<evidence type="ECO:0000256" key="10">
    <source>
        <dbReference type="ARBA" id="ARBA00049299"/>
    </source>
</evidence>
<dbReference type="InterPro" id="IPR011009">
    <property type="entry name" value="Kinase-like_dom_sf"/>
</dbReference>
<evidence type="ECO:0000259" key="15">
    <source>
        <dbReference type="PROSITE" id="PS50011"/>
    </source>
</evidence>
<organism evidence="16 17">
    <name type="scientific">Macrostomum lignano</name>
    <dbReference type="NCBI Taxonomy" id="282301"/>
    <lineage>
        <taxon>Eukaryota</taxon>
        <taxon>Metazoa</taxon>
        <taxon>Spiralia</taxon>
        <taxon>Lophotrochozoa</taxon>
        <taxon>Platyhelminthes</taxon>
        <taxon>Rhabditophora</taxon>
        <taxon>Macrostomorpha</taxon>
        <taxon>Macrostomida</taxon>
        <taxon>Macrostomidae</taxon>
        <taxon>Macrostomum</taxon>
    </lineage>
</organism>
<dbReference type="PROSITE" id="PS50011">
    <property type="entry name" value="PROTEIN_KINASE_DOM"/>
    <property type="match status" value="1"/>
</dbReference>
<keyword evidence="5 12" id="KW-0067">ATP-binding</keyword>
<evidence type="ECO:0000256" key="12">
    <source>
        <dbReference type="PROSITE-ProRule" id="PRU10141"/>
    </source>
</evidence>
<dbReference type="Pfam" id="PF00069">
    <property type="entry name" value="Pkinase"/>
    <property type="match status" value="1"/>
</dbReference>
<protein>
    <recommendedName>
        <fullName evidence="8">mitogen-activated protein kinase kinase</fullName>
        <ecNumber evidence="8">2.7.12.2</ecNumber>
    </recommendedName>
</protein>
<evidence type="ECO:0000256" key="6">
    <source>
        <dbReference type="ARBA" id="ARBA00023137"/>
    </source>
</evidence>
<feature type="compositionally biased region" description="Gly residues" evidence="14">
    <location>
        <begin position="19"/>
        <end position="33"/>
    </location>
</feature>
<reference evidence="17" key="1">
    <citation type="submission" date="2016-11" db="UniProtKB">
        <authorList>
            <consortium name="WormBaseParasite"/>
        </authorList>
    </citation>
    <scope>IDENTIFICATION</scope>
</reference>
<evidence type="ECO:0000313" key="16">
    <source>
        <dbReference type="Proteomes" id="UP000095280"/>
    </source>
</evidence>
<evidence type="ECO:0000256" key="14">
    <source>
        <dbReference type="SAM" id="MobiDB-lite"/>
    </source>
</evidence>
<keyword evidence="16" id="KW-1185">Reference proteome</keyword>
<dbReference type="InterPro" id="IPR000719">
    <property type="entry name" value="Prot_kinase_dom"/>
</dbReference>
<comment type="similarity">
    <text evidence="7">Belongs to the protein kinase superfamily. STE Ser/Thr protein kinase family. MAP kinase kinase subfamily.</text>
</comment>
<comment type="catalytic activity">
    <reaction evidence="9">
        <text>L-seryl-[protein] + ATP = O-phospho-L-seryl-[protein] + ADP + H(+)</text>
        <dbReference type="Rhea" id="RHEA:17989"/>
        <dbReference type="Rhea" id="RHEA-COMP:9863"/>
        <dbReference type="Rhea" id="RHEA-COMP:11604"/>
        <dbReference type="ChEBI" id="CHEBI:15378"/>
        <dbReference type="ChEBI" id="CHEBI:29999"/>
        <dbReference type="ChEBI" id="CHEBI:30616"/>
        <dbReference type="ChEBI" id="CHEBI:83421"/>
        <dbReference type="ChEBI" id="CHEBI:456216"/>
        <dbReference type="EC" id="2.7.12.2"/>
    </reaction>
</comment>
<proteinExistence type="inferred from homology"/>
<dbReference type="GO" id="GO:0004708">
    <property type="term" value="F:MAP kinase kinase activity"/>
    <property type="evidence" value="ECO:0007669"/>
    <property type="project" value="UniProtKB-EC"/>
</dbReference>
<dbReference type="PANTHER" id="PTHR47448">
    <property type="entry name" value="DUAL SPECIFICITY MITOGEN-ACTIVATED PROTEIN KINASE KINASE DSOR1-LIKE PROTEIN"/>
    <property type="match status" value="1"/>
</dbReference>
<comment type="catalytic activity">
    <reaction evidence="11">
        <text>L-tyrosyl-[protein] + ATP = O-phospho-L-tyrosyl-[protein] + ADP + H(+)</text>
        <dbReference type="Rhea" id="RHEA:10596"/>
        <dbReference type="Rhea" id="RHEA-COMP:10136"/>
        <dbReference type="Rhea" id="RHEA-COMP:20101"/>
        <dbReference type="ChEBI" id="CHEBI:15378"/>
        <dbReference type="ChEBI" id="CHEBI:30616"/>
        <dbReference type="ChEBI" id="CHEBI:46858"/>
        <dbReference type="ChEBI" id="CHEBI:61978"/>
        <dbReference type="ChEBI" id="CHEBI:456216"/>
        <dbReference type="EC" id="2.7.12.2"/>
    </reaction>
</comment>
<dbReference type="SUPFAM" id="SSF56112">
    <property type="entry name" value="Protein kinase-like (PK-like)"/>
    <property type="match status" value="1"/>
</dbReference>
<keyword evidence="3 12" id="KW-0547">Nucleotide-binding</keyword>
<feature type="domain" description="Protein kinase" evidence="15">
    <location>
        <begin position="87"/>
        <end position="402"/>
    </location>
</feature>
<keyword evidence="2" id="KW-0808">Transferase</keyword>
<evidence type="ECO:0000256" key="7">
    <source>
        <dbReference type="ARBA" id="ARBA00038035"/>
    </source>
</evidence>
<evidence type="ECO:0000256" key="2">
    <source>
        <dbReference type="ARBA" id="ARBA00022679"/>
    </source>
</evidence>
<evidence type="ECO:0000256" key="5">
    <source>
        <dbReference type="ARBA" id="ARBA00022840"/>
    </source>
</evidence>
<evidence type="ECO:0000256" key="13">
    <source>
        <dbReference type="RuleBase" id="RU000304"/>
    </source>
</evidence>
<evidence type="ECO:0000313" key="17">
    <source>
        <dbReference type="WBParaSite" id="maker-uti_cns_0004949-snap-gene-0.11-mRNA-1"/>
    </source>
</evidence>
<dbReference type="PANTHER" id="PTHR47448:SF1">
    <property type="entry name" value="SERINE_THREONINE-PROTEIN KINASE STE7 HOMOLOG"/>
    <property type="match status" value="1"/>
</dbReference>
<feature type="binding site" evidence="12">
    <location>
        <position position="116"/>
    </location>
    <ligand>
        <name>ATP</name>
        <dbReference type="ChEBI" id="CHEBI:30616"/>
    </ligand>
</feature>
<name>A0A1I8H859_9PLAT</name>
<dbReference type="AlphaFoldDB" id="A0A1I8H859"/>
<evidence type="ECO:0000256" key="1">
    <source>
        <dbReference type="ARBA" id="ARBA00022527"/>
    </source>
</evidence>
<dbReference type="WBParaSite" id="maker-uti_cns_0004949-snap-gene-0.11-mRNA-1">
    <property type="protein sequence ID" value="maker-uti_cns_0004949-snap-gene-0.11-mRNA-1"/>
    <property type="gene ID" value="maker-uti_cns_0004949-snap-gene-0.11"/>
</dbReference>
<accession>A0A1I8H859</accession>
<dbReference type="Proteomes" id="UP000095280">
    <property type="component" value="Unplaced"/>
</dbReference>
<evidence type="ECO:0000256" key="11">
    <source>
        <dbReference type="ARBA" id="ARBA00051693"/>
    </source>
</evidence>
<dbReference type="SMART" id="SM00220">
    <property type="entry name" value="S_TKc"/>
    <property type="match status" value="1"/>
</dbReference>
<dbReference type="EC" id="2.7.12.2" evidence="8"/>
<dbReference type="Gene3D" id="1.10.510.10">
    <property type="entry name" value="Transferase(Phosphotransferase) domain 1"/>
    <property type="match status" value="1"/>
</dbReference>
<evidence type="ECO:0000256" key="4">
    <source>
        <dbReference type="ARBA" id="ARBA00022777"/>
    </source>
</evidence>
<dbReference type="FunFam" id="3.30.200.20:FF:000040">
    <property type="entry name" value="Dual specificity mitogen-activated protein kinase kinase"/>
    <property type="match status" value="1"/>
</dbReference>
<dbReference type="InterPro" id="IPR050915">
    <property type="entry name" value="MAP_kinase_kinase"/>
</dbReference>
<dbReference type="InterPro" id="IPR008271">
    <property type="entry name" value="Ser/Thr_kinase_AS"/>
</dbReference>
<evidence type="ECO:0000256" key="3">
    <source>
        <dbReference type="ARBA" id="ARBA00022741"/>
    </source>
</evidence>
<dbReference type="Gene3D" id="3.30.200.20">
    <property type="entry name" value="Phosphorylase Kinase, domain 1"/>
    <property type="match status" value="1"/>
</dbReference>
<dbReference type="PROSITE" id="PS00108">
    <property type="entry name" value="PROTEIN_KINASE_ST"/>
    <property type="match status" value="1"/>
</dbReference>
<sequence>MEGAGRKNLMNLTIPTSSAGGGSGGGGGGGGSGSDSEQKSATGVVDVQRVMKKMDEQGEELDESQRQKLVEFVRRKHTIGELKNDDFADIVELGCGSSGVVQRVLHKPTKQVMARKLIHLEIKPSVRTQIIRELEVLHSCNSPYIVGYFGAFFVDSSATISICMEYMNAGSLDLVLKQAGRLPEPIVSKITFSVLRGLIYLRQNINCLHRDVKPSNILVNLEGECKLCDFGVSGQLIDSMANSFVGTRSYMAPERLNGEEYSILSDIWSMGLSLIELATGRYPIPQPDSRDYTNIFSSDRQQNLREHMEAAKTGKRLRSVTKSRLKRTSTQFLQMSAGMEAPQNGPKQMAIFELLSYIVYQQPPKLPSFAFSEEFCDFVDCCLRKNPKERVGLESLMRHDFPKKYEEEPEVSLGKYLGAILDHGHPVLGASSSSSSLANPQ</sequence>
<dbReference type="InterPro" id="IPR017441">
    <property type="entry name" value="Protein_kinase_ATP_BS"/>
</dbReference>
<keyword evidence="1 13" id="KW-0723">Serine/threonine-protein kinase</keyword>
<dbReference type="GO" id="GO:0004713">
    <property type="term" value="F:protein tyrosine kinase activity"/>
    <property type="evidence" value="ECO:0007669"/>
    <property type="project" value="UniProtKB-KW"/>
</dbReference>
<evidence type="ECO:0000256" key="9">
    <source>
        <dbReference type="ARBA" id="ARBA00049014"/>
    </source>
</evidence>
<evidence type="ECO:0000256" key="8">
    <source>
        <dbReference type="ARBA" id="ARBA00038999"/>
    </source>
</evidence>
<dbReference type="GO" id="GO:0005524">
    <property type="term" value="F:ATP binding"/>
    <property type="evidence" value="ECO:0007669"/>
    <property type="project" value="UniProtKB-UniRule"/>
</dbReference>
<feature type="region of interest" description="Disordered" evidence="14">
    <location>
        <begin position="1"/>
        <end position="46"/>
    </location>
</feature>